<dbReference type="Gene3D" id="2.30.30.40">
    <property type="entry name" value="SH3 Domains"/>
    <property type="match status" value="1"/>
</dbReference>
<dbReference type="SUPFAM" id="SSF50044">
    <property type="entry name" value="SH3-domain"/>
    <property type="match status" value="1"/>
</dbReference>
<evidence type="ECO:0000259" key="7">
    <source>
        <dbReference type="PROSITE" id="PS50002"/>
    </source>
</evidence>
<dbReference type="PANTHER" id="PTHR14167">
    <property type="entry name" value="SH3 DOMAIN-CONTAINING"/>
    <property type="match status" value="1"/>
</dbReference>
<evidence type="ECO:0000256" key="1">
    <source>
        <dbReference type="ARBA" id="ARBA00007381"/>
    </source>
</evidence>
<keyword evidence="8" id="KW-1185">Reference proteome</keyword>
<dbReference type="PROSITE" id="PS50002">
    <property type="entry name" value="SH3"/>
    <property type="match status" value="1"/>
</dbReference>
<dbReference type="AlphaFoldDB" id="A0A914Y9U6"/>
<evidence type="ECO:0000256" key="6">
    <source>
        <dbReference type="SAM" id="MobiDB-lite"/>
    </source>
</evidence>
<feature type="region of interest" description="Disordered" evidence="6">
    <location>
        <begin position="16"/>
        <end position="49"/>
    </location>
</feature>
<reference evidence="9" key="1">
    <citation type="submission" date="2022-11" db="UniProtKB">
        <authorList>
            <consortium name="WormBaseParasite"/>
        </authorList>
    </citation>
    <scope>IDENTIFICATION</scope>
</reference>
<evidence type="ECO:0000313" key="9">
    <source>
        <dbReference type="WBParaSite" id="PSU_v2.g16053.t1"/>
    </source>
</evidence>
<dbReference type="WBParaSite" id="PSU_v2.g16053.t1">
    <property type="protein sequence ID" value="PSU_v2.g16053.t1"/>
    <property type="gene ID" value="PSU_v2.g16053"/>
</dbReference>
<dbReference type="Proteomes" id="UP000887577">
    <property type="component" value="Unplaced"/>
</dbReference>
<dbReference type="Pfam" id="PF00012">
    <property type="entry name" value="HSP70"/>
    <property type="match status" value="1"/>
</dbReference>
<evidence type="ECO:0000256" key="3">
    <source>
        <dbReference type="ARBA" id="ARBA00022741"/>
    </source>
</evidence>
<proteinExistence type="inferred from homology"/>
<dbReference type="GO" id="GO:0140662">
    <property type="term" value="F:ATP-dependent protein folding chaperone"/>
    <property type="evidence" value="ECO:0007669"/>
    <property type="project" value="InterPro"/>
</dbReference>
<dbReference type="SMART" id="SM00326">
    <property type="entry name" value="SH3"/>
    <property type="match status" value="1"/>
</dbReference>
<dbReference type="InterPro" id="IPR050384">
    <property type="entry name" value="Endophilin_SH3RF"/>
</dbReference>
<keyword evidence="4" id="KW-0067">ATP-binding</keyword>
<organism evidence="8 9">
    <name type="scientific">Panagrolaimus superbus</name>
    <dbReference type="NCBI Taxonomy" id="310955"/>
    <lineage>
        <taxon>Eukaryota</taxon>
        <taxon>Metazoa</taxon>
        <taxon>Ecdysozoa</taxon>
        <taxon>Nematoda</taxon>
        <taxon>Chromadorea</taxon>
        <taxon>Rhabditida</taxon>
        <taxon>Tylenchina</taxon>
        <taxon>Panagrolaimomorpha</taxon>
        <taxon>Panagrolaimoidea</taxon>
        <taxon>Panagrolaimidae</taxon>
        <taxon>Panagrolaimus</taxon>
    </lineage>
</organism>
<feature type="domain" description="SH3" evidence="7">
    <location>
        <begin position="100"/>
        <end position="161"/>
    </location>
</feature>
<comment type="similarity">
    <text evidence="1">Belongs to the heat shock protein 70 family.</text>
</comment>
<evidence type="ECO:0000256" key="2">
    <source>
        <dbReference type="ARBA" id="ARBA00022443"/>
    </source>
</evidence>
<evidence type="ECO:0000313" key="8">
    <source>
        <dbReference type="Proteomes" id="UP000887577"/>
    </source>
</evidence>
<dbReference type="InterPro" id="IPR036028">
    <property type="entry name" value="SH3-like_dom_sf"/>
</dbReference>
<protein>
    <submittedName>
        <fullName evidence="9">SH3 domain-containing protein</fullName>
    </submittedName>
</protein>
<evidence type="ECO:0000256" key="4">
    <source>
        <dbReference type="ARBA" id="ARBA00022840"/>
    </source>
</evidence>
<evidence type="ECO:0000256" key="5">
    <source>
        <dbReference type="PROSITE-ProRule" id="PRU00192"/>
    </source>
</evidence>
<accession>A0A914Y9U6</accession>
<keyword evidence="3" id="KW-0547">Nucleotide-binding</keyword>
<dbReference type="GO" id="GO:0005524">
    <property type="term" value="F:ATP binding"/>
    <property type="evidence" value="ECO:0007669"/>
    <property type="project" value="UniProtKB-KW"/>
</dbReference>
<dbReference type="PANTHER" id="PTHR14167:SF116">
    <property type="entry name" value="CAP, ISOFORM AC"/>
    <property type="match status" value="1"/>
</dbReference>
<name>A0A914Y9U6_9BILA</name>
<dbReference type="InterPro" id="IPR001452">
    <property type="entry name" value="SH3_domain"/>
</dbReference>
<dbReference type="Pfam" id="PF14604">
    <property type="entry name" value="SH3_9"/>
    <property type="match status" value="1"/>
</dbReference>
<feature type="compositionally biased region" description="Acidic residues" evidence="6">
    <location>
        <begin position="25"/>
        <end position="34"/>
    </location>
</feature>
<dbReference type="Gene3D" id="3.30.420.40">
    <property type="match status" value="1"/>
</dbReference>
<keyword evidence="2 5" id="KW-0728">SH3 domain</keyword>
<sequence length="543" mass="61331">MKNPVEHLSNLYDPLKMLVSPPTAEDSEPSDEEFPSLQKQRHISKSTNSLTLEQMKQQVKTKSAITSPTVSRLKINSTVTPIVADATILGSFPNKLLNKDKFEKAFVLYSFSAAHGDEMDLIENTIITILDKHCAEEGWYLGEYEGKKGIFPSSFVQIIDLSQVTPPKNDVSDKVYSNIKSSPINITKMKPVNTTHNNNQIQSNSTDFVAATKTFTSKHYETSPTSLQAKIKPYLTGPSMKLSIKNAEKSVDASLKIKDLQMQLMYLNHTVESDAISSKENDFFEAKTTEERKLNPSNTTISEIFSSYNLNTTSKNFKNAEIQTDETSFSQDKQIQKMYSPKDYRNDSEFRKSISPNLSTPLSFSPNKYGNYRKSTLAGSSEFPKISDSDFSPFSTTSPMHEYDVENLSAATVTFSFKKDETFGVEIYQNGRNCILKNVFGFEWTPLYFSMAEDAPKVGEKAQIHHLQYPKHVIYDILKIIGKSMNEIEINPKWEFKVVENNGTKCFQIETKNGPRLFPENFIVAAFLKAMNVSLKTVVLVLF</sequence>
<dbReference type="InterPro" id="IPR013126">
    <property type="entry name" value="Hsp_70_fam"/>
</dbReference>